<dbReference type="PANTHER" id="PTHR11136">
    <property type="entry name" value="FOLYLPOLYGLUTAMATE SYNTHASE-RELATED"/>
    <property type="match status" value="1"/>
</dbReference>
<dbReference type="GO" id="GO:0046872">
    <property type="term" value="F:metal ion binding"/>
    <property type="evidence" value="ECO:0007669"/>
    <property type="project" value="UniProtKB-KW"/>
</dbReference>
<dbReference type="SUPFAM" id="SSF53244">
    <property type="entry name" value="MurD-like peptide ligases, peptide-binding domain"/>
    <property type="match status" value="1"/>
</dbReference>
<organism evidence="7 8">
    <name type="scientific">Sulfurimonas aquatica</name>
    <dbReference type="NCBI Taxonomy" id="2672570"/>
    <lineage>
        <taxon>Bacteria</taxon>
        <taxon>Pseudomonadati</taxon>
        <taxon>Campylobacterota</taxon>
        <taxon>Epsilonproteobacteria</taxon>
        <taxon>Campylobacterales</taxon>
        <taxon>Sulfurimonadaceae</taxon>
        <taxon>Sulfurimonas</taxon>
    </lineage>
</organism>
<dbReference type="GO" id="GO:0005524">
    <property type="term" value="F:ATP binding"/>
    <property type="evidence" value="ECO:0007669"/>
    <property type="project" value="UniProtKB-KW"/>
</dbReference>
<reference evidence="7" key="2">
    <citation type="submission" date="2021-04" db="EMBL/GenBank/DDBJ databases">
        <title>Isolation and characterization of a novel species of the genus Sulfurimonas.</title>
        <authorList>
            <person name="Fukui M."/>
        </authorList>
    </citation>
    <scope>NUCLEOTIDE SEQUENCE</scope>
    <source>
        <strain evidence="7">H1576</strain>
    </source>
</reference>
<dbReference type="NCBIfam" id="TIGR01499">
    <property type="entry name" value="folC"/>
    <property type="match status" value="1"/>
</dbReference>
<sequence>MPRVYESIKNKLHIPKIIHLIGTNGKGTTGRFLASALYTLGFKVGHYTSPHILEFNERIWLNGKVVSNESLEETHIKLLNILSKESADSLSYFEYTTLLAILIYADVDYIILEAGLGGEHDATSVFPNILTLVTPIDRDHEAFLGETIQEIATTKLNAIQKRVILGNQTHNEVYEIVDKISKSKGITAEKFSILLEAIDYEKIENIAKENDLPQYLRENLMLSISALKALGIEYKTDSFTNSRLFGRLTKLSENVIIDVGHNSLAANSIVKSLSPHKYTLIYNSYKDKNYKEILRTLKPIIKDVEIIEIEDDSRVEELLIMKETVEELGFKYKLFKEIVPENNYLVFGSFSVAEAFLKVYNG</sequence>
<evidence type="ECO:0000313" key="8">
    <source>
        <dbReference type="Proteomes" id="UP000671852"/>
    </source>
</evidence>
<dbReference type="Gene3D" id="3.40.1190.10">
    <property type="entry name" value="Mur-like, catalytic domain"/>
    <property type="match status" value="1"/>
</dbReference>
<evidence type="ECO:0000256" key="5">
    <source>
        <dbReference type="ARBA" id="ARBA00022840"/>
    </source>
</evidence>
<keyword evidence="6" id="KW-0460">Magnesium</keyword>
<reference evidence="7" key="1">
    <citation type="submission" date="2019-11" db="EMBL/GenBank/DDBJ databases">
        <authorList>
            <person name="Kojima H."/>
        </authorList>
    </citation>
    <scope>NUCLEOTIDE SEQUENCE</scope>
    <source>
        <strain evidence="7">H1576</strain>
    </source>
</reference>
<dbReference type="KEGG" id="saqt:GJV85_03045"/>
<dbReference type="Proteomes" id="UP000671852">
    <property type="component" value="Chromosome"/>
</dbReference>
<keyword evidence="3" id="KW-0479">Metal-binding</keyword>
<comment type="similarity">
    <text evidence="1">Belongs to the folylpolyglutamate synthase family.</text>
</comment>
<evidence type="ECO:0000256" key="3">
    <source>
        <dbReference type="ARBA" id="ARBA00022723"/>
    </source>
</evidence>
<dbReference type="InterPro" id="IPR036615">
    <property type="entry name" value="Mur_ligase_C_dom_sf"/>
</dbReference>
<dbReference type="InterPro" id="IPR001645">
    <property type="entry name" value="Folylpolyglutamate_synth"/>
</dbReference>
<dbReference type="AlphaFoldDB" id="A0A975B2R4"/>
<dbReference type="PANTHER" id="PTHR11136:SF0">
    <property type="entry name" value="DIHYDROFOLATE SYNTHETASE-RELATED"/>
    <property type="match status" value="1"/>
</dbReference>
<keyword evidence="4" id="KW-0547">Nucleotide-binding</keyword>
<evidence type="ECO:0000256" key="2">
    <source>
        <dbReference type="ARBA" id="ARBA00022598"/>
    </source>
</evidence>
<gene>
    <name evidence="7" type="ORF">GJV85_03045</name>
</gene>
<evidence type="ECO:0000256" key="6">
    <source>
        <dbReference type="ARBA" id="ARBA00022842"/>
    </source>
</evidence>
<evidence type="ECO:0000313" key="7">
    <source>
        <dbReference type="EMBL" id="QSZ43053.1"/>
    </source>
</evidence>
<evidence type="ECO:0000256" key="4">
    <source>
        <dbReference type="ARBA" id="ARBA00022741"/>
    </source>
</evidence>
<name>A0A975B2R4_9BACT</name>
<proteinExistence type="inferred from homology"/>
<protein>
    <submittedName>
        <fullName evidence="7">Bifunctional folylpolyglutamate synthase/dihydrofolate synthase</fullName>
    </submittedName>
</protein>
<keyword evidence="2" id="KW-0436">Ligase</keyword>
<dbReference type="GO" id="GO:0004326">
    <property type="term" value="F:tetrahydrofolylpolyglutamate synthase activity"/>
    <property type="evidence" value="ECO:0007669"/>
    <property type="project" value="InterPro"/>
</dbReference>
<keyword evidence="8" id="KW-1185">Reference proteome</keyword>
<evidence type="ECO:0000256" key="1">
    <source>
        <dbReference type="ARBA" id="ARBA00008276"/>
    </source>
</evidence>
<dbReference type="InterPro" id="IPR036565">
    <property type="entry name" value="Mur-like_cat_sf"/>
</dbReference>
<dbReference type="EMBL" id="CP046072">
    <property type="protein sequence ID" value="QSZ43053.1"/>
    <property type="molecule type" value="Genomic_DNA"/>
</dbReference>
<keyword evidence="5" id="KW-0067">ATP-binding</keyword>
<dbReference type="Gene3D" id="3.90.190.20">
    <property type="entry name" value="Mur ligase, C-terminal domain"/>
    <property type="match status" value="1"/>
</dbReference>
<accession>A0A975B2R4</accession>
<dbReference type="GO" id="GO:0008841">
    <property type="term" value="F:dihydrofolate synthase activity"/>
    <property type="evidence" value="ECO:0007669"/>
    <property type="project" value="TreeGrafter"/>
</dbReference>
<dbReference type="SUPFAM" id="SSF53623">
    <property type="entry name" value="MurD-like peptide ligases, catalytic domain"/>
    <property type="match status" value="1"/>
</dbReference>
<dbReference type="GO" id="GO:0005737">
    <property type="term" value="C:cytoplasm"/>
    <property type="evidence" value="ECO:0007669"/>
    <property type="project" value="TreeGrafter"/>
</dbReference>